<dbReference type="WBParaSite" id="nRc.2.0.1.t42998-RA">
    <property type="protein sequence ID" value="nRc.2.0.1.t42998-RA"/>
    <property type="gene ID" value="nRc.2.0.1.g42998"/>
</dbReference>
<proteinExistence type="predicted"/>
<reference evidence="2" key="1">
    <citation type="submission" date="2022-11" db="UniProtKB">
        <authorList>
            <consortium name="WormBaseParasite"/>
        </authorList>
    </citation>
    <scope>IDENTIFICATION</scope>
</reference>
<keyword evidence="1" id="KW-1185">Reference proteome</keyword>
<evidence type="ECO:0000313" key="2">
    <source>
        <dbReference type="WBParaSite" id="nRc.2.0.1.t42998-RA"/>
    </source>
</evidence>
<dbReference type="Proteomes" id="UP000887565">
    <property type="component" value="Unplaced"/>
</dbReference>
<dbReference type="AlphaFoldDB" id="A0A915KZR0"/>
<organism evidence="1 2">
    <name type="scientific">Romanomermis culicivorax</name>
    <name type="common">Nematode worm</name>
    <dbReference type="NCBI Taxonomy" id="13658"/>
    <lineage>
        <taxon>Eukaryota</taxon>
        <taxon>Metazoa</taxon>
        <taxon>Ecdysozoa</taxon>
        <taxon>Nematoda</taxon>
        <taxon>Enoplea</taxon>
        <taxon>Dorylaimia</taxon>
        <taxon>Mermithida</taxon>
        <taxon>Mermithoidea</taxon>
        <taxon>Mermithidae</taxon>
        <taxon>Romanomermis</taxon>
    </lineage>
</organism>
<protein>
    <submittedName>
        <fullName evidence="2">Uncharacterized protein</fullName>
    </submittedName>
</protein>
<sequence length="144" mass="15989">MDVLPNQCQRGLKETNTEELIEMLSSISNQLNSCKTHISEGLNRMEESACDFETLLSHVNDSFIKFCLPNDPNVLLERQSMVDNLSEKFKKLKQSIEPQANSFKDASNSLSKILAKVEENLTSNAFLNIGGRPSRDGAAPSLSL</sequence>
<accession>A0A915KZR0</accession>
<evidence type="ECO:0000313" key="1">
    <source>
        <dbReference type="Proteomes" id="UP000887565"/>
    </source>
</evidence>
<name>A0A915KZR0_ROMCU</name>